<comment type="caution">
    <text evidence="2">The sequence shown here is derived from an EMBL/GenBank/DDBJ whole genome shotgun (WGS) entry which is preliminary data.</text>
</comment>
<evidence type="ECO:0000313" key="2">
    <source>
        <dbReference type="EMBL" id="KIQ69414.1"/>
    </source>
</evidence>
<evidence type="ECO:0000256" key="1">
    <source>
        <dbReference type="SAM" id="MobiDB-lite"/>
    </source>
</evidence>
<sequence length="142" mass="15902">MLANDTIRVHIPLTVRKRGGRPRILPPKEIETTDPAPGQDPRALRAIGCAWAWRKRMERGEVTTIADLAAEEGLSDRYVSRLLRLAWLAPDVLERTVVRREPCAISLYDLCFVASRGAPVRVRNRDDGGGTGLKDNLLRTYS</sequence>
<name>A0A0D0Q4F1_9RHOB</name>
<dbReference type="STRING" id="1123501.Wenmar_01776"/>
<protein>
    <recommendedName>
        <fullName evidence="4">Phage-related protein</fullName>
    </recommendedName>
</protein>
<organism evidence="2 3">
    <name type="scientific">Wenxinia marina DSM 24838</name>
    <dbReference type="NCBI Taxonomy" id="1123501"/>
    <lineage>
        <taxon>Bacteria</taxon>
        <taxon>Pseudomonadati</taxon>
        <taxon>Pseudomonadota</taxon>
        <taxon>Alphaproteobacteria</taxon>
        <taxon>Rhodobacterales</taxon>
        <taxon>Roseobacteraceae</taxon>
        <taxon>Wenxinia</taxon>
    </lineage>
</organism>
<accession>A0A0D0Q4F1</accession>
<reference evidence="2 3" key="1">
    <citation type="submission" date="2013-01" db="EMBL/GenBank/DDBJ databases">
        <authorList>
            <person name="Fiebig A."/>
            <person name="Goeker M."/>
            <person name="Klenk H.-P.P."/>
        </authorList>
    </citation>
    <scope>NUCLEOTIDE SEQUENCE [LARGE SCALE GENOMIC DNA]</scope>
    <source>
        <strain evidence="2 3">DSM 24838</strain>
    </source>
</reference>
<gene>
    <name evidence="2" type="ORF">Wenmar_01776</name>
</gene>
<dbReference type="PATRIC" id="fig|1123501.6.peg.1868"/>
<proteinExistence type="predicted"/>
<dbReference type="AlphaFoldDB" id="A0A0D0Q4F1"/>
<keyword evidence="3" id="KW-1185">Reference proteome</keyword>
<dbReference type="Proteomes" id="UP000035100">
    <property type="component" value="Unassembled WGS sequence"/>
</dbReference>
<dbReference type="RefSeq" id="WP_018303549.1">
    <property type="nucleotide sequence ID" value="NZ_KB902299.1"/>
</dbReference>
<feature type="region of interest" description="Disordered" evidence="1">
    <location>
        <begin position="18"/>
        <end position="39"/>
    </location>
</feature>
<evidence type="ECO:0008006" key="4">
    <source>
        <dbReference type="Google" id="ProtNLM"/>
    </source>
</evidence>
<dbReference type="SUPFAM" id="SSF109709">
    <property type="entry name" value="KorB DNA-binding domain-like"/>
    <property type="match status" value="1"/>
</dbReference>
<dbReference type="EMBL" id="AONG01000009">
    <property type="protein sequence ID" value="KIQ69414.1"/>
    <property type="molecule type" value="Genomic_DNA"/>
</dbReference>
<evidence type="ECO:0000313" key="3">
    <source>
        <dbReference type="Proteomes" id="UP000035100"/>
    </source>
</evidence>